<dbReference type="AlphaFoldDB" id="A0A9D5DES9"/>
<gene>
    <name evidence="3" type="ORF">OJ253_2824</name>
</gene>
<dbReference type="OrthoDB" id="340859at2759"/>
<evidence type="ECO:0000256" key="2">
    <source>
        <dbReference type="SAM" id="SignalP"/>
    </source>
</evidence>
<feature type="signal peptide" evidence="2">
    <location>
        <begin position="1"/>
        <end position="28"/>
    </location>
</feature>
<evidence type="ECO:0000256" key="1">
    <source>
        <dbReference type="SAM" id="MobiDB-lite"/>
    </source>
</evidence>
<feature type="region of interest" description="Disordered" evidence="1">
    <location>
        <begin position="381"/>
        <end position="453"/>
    </location>
</feature>
<keyword evidence="2" id="KW-0732">Signal</keyword>
<reference evidence="3" key="1">
    <citation type="submission" date="2022-10" db="EMBL/GenBank/DDBJ databases">
        <title>Adaptive evolution leads to modifications in subtelomeric GC content in a zoonotic Cryptosporidium species.</title>
        <authorList>
            <person name="Li J."/>
            <person name="Feng Y."/>
            <person name="Xiao L."/>
        </authorList>
    </citation>
    <scope>NUCLEOTIDE SEQUENCE</scope>
    <source>
        <strain evidence="3">33844</strain>
    </source>
</reference>
<name>A0A9D5DES9_9CRYT</name>
<evidence type="ECO:0000313" key="3">
    <source>
        <dbReference type="EMBL" id="KAJ1606236.1"/>
    </source>
</evidence>
<feature type="compositionally biased region" description="Low complexity" evidence="1">
    <location>
        <begin position="383"/>
        <end position="440"/>
    </location>
</feature>
<protein>
    <submittedName>
        <fullName evidence="3">Mucin-like protein</fullName>
    </submittedName>
</protein>
<accession>A0A9D5DES9</accession>
<organism evidence="3">
    <name type="scientific">Cryptosporidium canis</name>
    <dbReference type="NCBI Taxonomy" id="195482"/>
    <lineage>
        <taxon>Eukaryota</taxon>
        <taxon>Sar</taxon>
        <taxon>Alveolata</taxon>
        <taxon>Apicomplexa</taxon>
        <taxon>Conoidasida</taxon>
        <taxon>Coccidia</taxon>
        <taxon>Eucoccidiorida</taxon>
        <taxon>Eimeriorina</taxon>
        <taxon>Cryptosporidiidae</taxon>
        <taxon>Cryptosporidium</taxon>
    </lineage>
</organism>
<sequence length="453" mass="49814">MMSIGSVFKVSVFYIFLGLLVDFGLVSCIPGGVSSGLPQQVTSFQQASGGNIDTFRNRAQNISKRVVDPLMNRVGDRNSQNLSSFSDSNDQKVEAKSFNLMNIPMFGSQRMDNRSYWSIPFTRDGHCEKGTIYNITSIDDLSQNSRDLMCILEVGMQPDKIPTGMMYGKMLDLFTDTKDIDMRGVDRFWGGKFAAKGVCNRGQDDVVFGYNMVKGKFTTPSVMYLSNLPQHCGMAATEHQDDSQSLILDYMTDKNQVCRAETYTNDPFFSKSEHLNVCAIVKAVGRQPDGGLILLGRGLSYPTLRPNVNPAGLITVLFFAVVTYDNVLPEFTSGTPLEPLPASFDYRLVGVDKDNNSFFPAFGIFNKGDALSLSNFTNKFNPSTSTTTTTTTTTTTSTTTTSTTFTSTSTEGTTTETTSTTETTTTSTIETTTTNTNTETQMANSSRRSMVRY</sequence>
<comment type="caution">
    <text evidence="3">The sequence shown here is derived from an EMBL/GenBank/DDBJ whole genome shotgun (WGS) entry which is preliminary data.</text>
</comment>
<dbReference type="EMBL" id="JAPCXC010000082">
    <property type="protein sequence ID" value="KAJ1606236.1"/>
    <property type="molecule type" value="Genomic_DNA"/>
</dbReference>
<dbReference type="Proteomes" id="UP001067231">
    <property type="component" value="Unassembled WGS sequence"/>
</dbReference>
<feature type="compositionally biased region" description="Polar residues" evidence="1">
    <location>
        <begin position="441"/>
        <end position="453"/>
    </location>
</feature>
<feature type="chain" id="PRO_5039305627" evidence="2">
    <location>
        <begin position="29"/>
        <end position="453"/>
    </location>
</feature>
<proteinExistence type="predicted"/>